<dbReference type="CDD" id="cd18093">
    <property type="entry name" value="SpoU-like_TrmJ"/>
    <property type="match status" value="1"/>
</dbReference>
<dbReference type="EMBL" id="JACHFM010000001">
    <property type="protein sequence ID" value="MBB5221397.1"/>
    <property type="molecule type" value="Genomic_DNA"/>
</dbReference>
<keyword evidence="3 6" id="KW-0808">Transferase</keyword>
<proteinExistence type="inferred from homology"/>
<evidence type="ECO:0000256" key="4">
    <source>
        <dbReference type="ARBA" id="ARBA00022691"/>
    </source>
</evidence>
<dbReference type="GO" id="GO:0002128">
    <property type="term" value="P:tRNA nucleoside ribose methylation"/>
    <property type="evidence" value="ECO:0007669"/>
    <property type="project" value="TreeGrafter"/>
</dbReference>
<dbReference type="RefSeq" id="WP_425486618.1">
    <property type="nucleotide sequence ID" value="NZ_JACHFM010000001.1"/>
</dbReference>
<evidence type="ECO:0000256" key="2">
    <source>
        <dbReference type="ARBA" id="ARBA00022603"/>
    </source>
</evidence>
<protein>
    <submittedName>
        <fullName evidence="6">tRNA/rRNA methyltransferase</fullName>
        <ecNumber evidence="6">2.1.1.-</ecNumber>
    </submittedName>
</protein>
<dbReference type="Gene3D" id="3.40.1280.10">
    <property type="match status" value="1"/>
</dbReference>
<gene>
    <name evidence="6" type="ORF">HNP73_001318</name>
</gene>
<evidence type="ECO:0000256" key="3">
    <source>
        <dbReference type="ARBA" id="ARBA00022679"/>
    </source>
</evidence>
<sequence length="252" mass="26979">MTTEPDNESTAQPAIVLVGPQMGENIGAAARAMWNFGLDRMRLVAPRDGWPNPRAVAMASGAGRVLDKVKVAATTAEACADLTRVYATTARDRAMTKTVMSPEAAMAEARALAAAGERVGILFGPERAGLENADVIRANAVISVPTNPAYSSLNLAQCVLLVAYEWQRAAGVTAVEHRLAGTRPAEGAEVDRLVGHLVERLDEVGFFYPEAKRPSMIANLENLLRRSPLTDADVRTLHGVVRALAEKVRGRK</sequence>
<reference evidence="6 7" key="1">
    <citation type="submission" date="2020-08" db="EMBL/GenBank/DDBJ databases">
        <title>Genomic Encyclopedia of Type Strains, Phase IV (KMG-IV): sequencing the most valuable type-strain genomes for metagenomic binning, comparative biology and taxonomic classification.</title>
        <authorList>
            <person name="Goeker M."/>
        </authorList>
    </citation>
    <scope>NUCLEOTIDE SEQUENCE [LARGE SCALE GENOMIC DNA]</scope>
    <source>
        <strain evidence="6 7">DSM 101730</strain>
    </source>
</reference>
<dbReference type="Proteomes" id="UP000549457">
    <property type="component" value="Unassembled WGS sequence"/>
</dbReference>
<dbReference type="PIRSF" id="PIRSF004808">
    <property type="entry name" value="LasT"/>
    <property type="match status" value="1"/>
</dbReference>
<accession>A0A840SHN7</accession>
<dbReference type="InterPro" id="IPR001537">
    <property type="entry name" value="SpoU_MeTrfase"/>
</dbReference>
<evidence type="ECO:0000259" key="5">
    <source>
        <dbReference type="Pfam" id="PF00588"/>
    </source>
</evidence>
<evidence type="ECO:0000256" key="1">
    <source>
        <dbReference type="ARBA" id="ARBA00007228"/>
    </source>
</evidence>
<dbReference type="PANTHER" id="PTHR42786:SF7">
    <property type="entry name" value="TRNA_RRNA METHYLTRANSFERASE SPOU TYPE DOMAIN-CONTAINING PROTEIN"/>
    <property type="match status" value="1"/>
</dbReference>
<dbReference type="AlphaFoldDB" id="A0A840SHN7"/>
<name>A0A840SHN7_9RHOB</name>
<organism evidence="6 7">
    <name type="scientific">Amaricoccus macauensis</name>
    <dbReference type="NCBI Taxonomy" id="57001"/>
    <lineage>
        <taxon>Bacteria</taxon>
        <taxon>Pseudomonadati</taxon>
        <taxon>Pseudomonadota</taxon>
        <taxon>Alphaproteobacteria</taxon>
        <taxon>Rhodobacterales</taxon>
        <taxon>Paracoccaceae</taxon>
        <taxon>Amaricoccus</taxon>
    </lineage>
</organism>
<dbReference type="Gene3D" id="1.10.8.590">
    <property type="match status" value="1"/>
</dbReference>
<dbReference type="Pfam" id="PF00588">
    <property type="entry name" value="SpoU_methylase"/>
    <property type="match status" value="1"/>
</dbReference>
<dbReference type="InterPro" id="IPR029026">
    <property type="entry name" value="tRNA_m1G_MTases_N"/>
</dbReference>
<dbReference type="GO" id="GO:0008173">
    <property type="term" value="F:RNA methyltransferase activity"/>
    <property type="evidence" value="ECO:0007669"/>
    <property type="project" value="InterPro"/>
</dbReference>
<feature type="domain" description="tRNA/rRNA methyltransferase SpoU type" evidence="5">
    <location>
        <begin position="14"/>
        <end position="164"/>
    </location>
</feature>
<keyword evidence="7" id="KW-1185">Reference proteome</keyword>
<evidence type="ECO:0000313" key="7">
    <source>
        <dbReference type="Proteomes" id="UP000549457"/>
    </source>
</evidence>
<keyword evidence="2 6" id="KW-0489">Methyltransferase</keyword>
<dbReference type="SUPFAM" id="SSF75217">
    <property type="entry name" value="alpha/beta knot"/>
    <property type="match status" value="1"/>
</dbReference>
<dbReference type="EC" id="2.1.1.-" evidence="6"/>
<dbReference type="InterPro" id="IPR029028">
    <property type="entry name" value="Alpha/beta_knot_MTases"/>
</dbReference>
<comment type="caution">
    <text evidence="6">The sequence shown here is derived from an EMBL/GenBank/DDBJ whole genome shotgun (WGS) entry which is preliminary data.</text>
</comment>
<comment type="similarity">
    <text evidence="1">Belongs to the class IV-like SAM-binding methyltransferase superfamily. RNA methyltransferase TrmH family.</text>
</comment>
<dbReference type="GO" id="GO:0005829">
    <property type="term" value="C:cytosol"/>
    <property type="evidence" value="ECO:0007669"/>
    <property type="project" value="TreeGrafter"/>
</dbReference>
<dbReference type="InterPro" id="IPR004384">
    <property type="entry name" value="RNA_MeTrfase_TrmJ/LasT"/>
</dbReference>
<evidence type="ECO:0000313" key="6">
    <source>
        <dbReference type="EMBL" id="MBB5221397.1"/>
    </source>
</evidence>
<keyword evidence="4" id="KW-0949">S-adenosyl-L-methionine</keyword>
<dbReference type="GO" id="GO:0003723">
    <property type="term" value="F:RNA binding"/>
    <property type="evidence" value="ECO:0007669"/>
    <property type="project" value="InterPro"/>
</dbReference>
<dbReference type="PANTHER" id="PTHR42786">
    <property type="entry name" value="TRNA/RRNA METHYLTRANSFERASE"/>
    <property type="match status" value="1"/>
</dbReference>